<evidence type="ECO:0000256" key="1">
    <source>
        <dbReference type="SAM" id="MobiDB-lite"/>
    </source>
</evidence>
<accession>A0A8J3D4S1</accession>
<name>A0A8J3D4S1_9BACT</name>
<evidence type="ECO:0000313" key="3">
    <source>
        <dbReference type="Proteomes" id="UP000598271"/>
    </source>
</evidence>
<feature type="region of interest" description="Disordered" evidence="1">
    <location>
        <begin position="83"/>
        <end position="105"/>
    </location>
</feature>
<dbReference type="AlphaFoldDB" id="A0A8J3D4S1"/>
<reference evidence="2 3" key="1">
    <citation type="journal article" date="2014" name="Int. J. Syst. Evol. Microbiol.">
        <title>Complete genome sequence of Corynebacterium casei LMG S-19264T (=DSM 44701T), isolated from a smear-ripened cheese.</title>
        <authorList>
            <consortium name="US DOE Joint Genome Institute (JGI-PGF)"/>
            <person name="Walter F."/>
            <person name="Albersmeier A."/>
            <person name="Kalinowski J."/>
            <person name="Ruckert C."/>
        </authorList>
    </citation>
    <scope>NUCLEOTIDE SEQUENCE [LARGE SCALE GENOMIC DNA]</scope>
    <source>
        <strain evidence="2 3">KCTC 12866</strain>
    </source>
</reference>
<gene>
    <name evidence="2" type="ORF">GCM10007390_31300</name>
</gene>
<evidence type="ECO:0000313" key="2">
    <source>
        <dbReference type="EMBL" id="GHB75305.1"/>
    </source>
</evidence>
<organism evidence="2 3">
    <name type="scientific">Persicitalea jodogahamensis</name>
    <dbReference type="NCBI Taxonomy" id="402147"/>
    <lineage>
        <taxon>Bacteria</taxon>
        <taxon>Pseudomonadati</taxon>
        <taxon>Bacteroidota</taxon>
        <taxon>Cytophagia</taxon>
        <taxon>Cytophagales</taxon>
        <taxon>Spirosomataceae</taxon>
        <taxon>Persicitalea</taxon>
    </lineage>
</organism>
<proteinExistence type="predicted"/>
<sequence>MLEGIQNDIFVEPLVKRWRPYDDVVRFSGTAEYSRRLQRVASITDPADESKVSLELINQDEFRTVKTLAYTVKVGILGSRKIQSRQERQNKNPRLISAGDFTSLT</sequence>
<protein>
    <submittedName>
        <fullName evidence="2">Uncharacterized protein</fullName>
    </submittedName>
</protein>
<comment type="caution">
    <text evidence="2">The sequence shown here is derived from an EMBL/GenBank/DDBJ whole genome shotgun (WGS) entry which is preliminary data.</text>
</comment>
<dbReference type="EMBL" id="BMXF01000003">
    <property type="protein sequence ID" value="GHB75305.1"/>
    <property type="molecule type" value="Genomic_DNA"/>
</dbReference>
<dbReference type="Proteomes" id="UP000598271">
    <property type="component" value="Unassembled WGS sequence"/>
</dbReference>
<keyword evidence="3" id="KW-1185">Reference proteome</keyword>